<dbReference type="InterPro" id="IPR013785">
    <property type="entry name" value="Aldolase_TIM"/>
</dbReference>
<comment type="caution">
    <text evidence="4">The sequence shown here is derived from an EMBL/GenBank/DDBJ whole genome shotgun (WGS) entry which is preliminary data.</text>
</comment>
<evidence type="ECO:0000313" key="4">
    <source>
        <dbReference type="EMBL" id="RDI75267.1"/>
    </source>
</evidence>
<keyword evidence="1 2" id="KW-0808">Transferase</keyword>
<dbReference type="InterPro" id="IPR002034">
    <property type="entry name" value="AIPM/Hcit_synth_CS"/>
</dbReference>
<dbReference type="PROSITE" id="PS00816">
    <property type="entry name" value="AIPM_HOMOCIT_SYNTH_2"/>
    <property type="match status" value="1"/>
</dbReference>
<dbReference type="AlphaFoldDB" id="A0A7M2YYN0"/>
<dbReference type="PANTHER" id="PTHR42880">
    <property type="entry name" value="HOMOCITRATE SYNTHASE"/>
    <property type="match status" value="1"/>
</dbReference>
<accession>A0A7M2YYN0</accession>
<dbReference type="Proteomes" id="UP000254134">
    <property type="component" value="Unassembled WGS sequence"/>
</dbReference>
<gene>
    <name evidence="4" type="ORF">Gocc_1065</name>
</gene>
<dbReference type="Pfam" id="PF00682">
    <property type="entry name" value="HMGL-like"/>
    <property type="match status" value="1"/>
</dbReference>
<dbReference type="SUPFAM" id="SSF51569">
    <property type="entry name" value="Aldolase"/>
    <property type="match status" value="1"/>
</dbReference>
<dbReference type="InterPro" id="IPR000891">
    <property type="entry name" value="PYR_CT"/>
</dbReference>
<dbReference type="PANTHER" id="PTHR42880:SF1">
    <property type="entry name" value="ISOPROPYLMALATE_HOMOCITRATE_CITRAMALATE SYNTHASE FAMILY PROTEIN"/>
    <property type="match status" value="1"/>
</dbReference>
<dbReference type="PROSITE" id="PS00815">
    <property type="entry name" value="AIPM_HOMOCIT_SYNTH_1"/>
    <property type="match status" value="1"/>
</dbReference>
<keyword evidence="5" id="KW-1185">Reference proteome</keyword>
<evidence type="ECO:0000256" key="1">
    <source>
        <dbReference type="ARBA" id="ARBA00022679"/>
    </source>
</evidence>
<evidence type="ECO:0000259" key="3">
    <source>
        <dbReference type="PROSITE" id="PS50991"/>
    </source>
</evidence>
<name>A0A7M2YYN0_9ACTN</name>
<dbReference type="EMBL" id="QQZY01000002">
    <property type="protein sequence ID" value="RDI75267.1"/>
    <property type="molecule type" value="Genomic_DNA"/>
</dbReference>
<evidence type="ECO:0000313" key="5">
    <source>
        <dbReference type="Proteomes" id="UP000254134"/>
    </source>
</evidence>
<proteinExistence type="inferred from homology"/>
<reference evidence="5" key="2">
    <citation type="journal article" date="2019" name="MicrobiologyOpen">
        <title>High-quality draft genome sequence of Gaiella occulta isolated from a 150 meter deep mineral water borehole and comparison with the genome sequences of other deep-branching lineages of the phylum Actinobacteria.</title>
        <authorList>
            <person name="Severino R."/>
            <person name="Froufe H.J.C."/>
            <person name="Barroso C."/>
            <person name="Albuquerque L."/>
            <person name="Lobo-da-Cunha A."/>
            <person name="da Costa M.S."/>
            <person name="Egas C."/>
        </authorList>
    </citation>
    <scope>NUCLEOTIDE SEQUENCE [LARGE SCALE GENOMIC DNA]</scope>
    <source>
        <strain evidence="5">F2-233</strain>
    </source>
</reference>
<protein>
    <submittedName>
        <fullName evidence="4">Isopropylmalate/homocitrate/citramalate synthase</fullName>
    </submittedName>
</protein>
<evidence type="ECO:0000256" key="2">
    <source>
        <dbReference type="RuleBase" id="RU003523"/>
    </source>
</evidence>
<reference evidence="4 5" key="1">
    <citation type="submission" date="2018-07" db="EMBL/GenBank/DDBJ databases">
        <title>High-quality-draft genome sequence of Gaiella occulta.</title>
        <authorList>
            <person name="Severino R."/>
            <person name="Froufe H.J.C."/>
            <person name="Rainey F.A."/>
            <person name="Barroso C."/>
            <person name="Albuquerque L."/>
            <person name="Lobo-Da-Cunha A."/>
            <person name="Da Costa M.S."/>
            <person name="Egas C."/>
        </authorList>
    </citation>
    <scope>NUCLEOTIDE SEQUENCE [LARGE SCALE GENOMIC DNA]</scope>
    <source>
        <strain evidence="4 5">F2-233</strain>
    </source>
</reference>
<dbReference type="RefSeq" id="WP_181813393.1">
    <property type="nucleotide sequence ID" value="NZ_QQZY01000002.1"/>
</dbReference>
<organism evidence="4 5">
    <name type="scientific">Gaiella occulta</name>
    <dbReference type="NCBI Taxonomy" id="1002870"/>
    <lineage>
        <taxon>Bacteria</taxon>
        <taxon>Bacillati</taxon>
        <taxon>Actinomycetota</taxon>
        <taxon>Thermoleophilia</taxon>
        <taxon>Gaiellales</taxon>
        <taxon>Gaiellaceae</taxon>
        <taxon>Gaiella</taxon>
    </lineage>
</organism>
<sequence>MIDRSKVWTGSLNEMALDPQPHVTVGLYDTTLRDGEQSVGVVLSPEDKLEIARALDAAGIDRIEAGFPRVSADDWRAVELVSAAGLKAEVWGFSRAVQADVEALVELGVAASVIESPISDGKLAALGVARETMLERIASAVSFASGAGIKVAFFGVDSSRADLEFYRRAYETAVEAGAQEVVVVDTIGIATPEAAAFLVGQTVDWLGGDIPVHWHGHDDFGLGTAAAVAAVQAGATWVQGTINGMGERAGNADLLEVALALEALYGIPTRLDLTHARALSQLVQQRAGTPLPSWKAVSGDALFTRESGAVAAQFHDPPAIEPYSADLVGAERGLVLGKKSGIDSIRIAAERLGLDVPEERRAELLAAVKARGVEKRGLVGDDEFRALVG</sequence>
<feature type="domain" description="Pyruvate carboxyltransferase" evidence="3">
    <location>
        <begin position="25"/>
        <end position="277"/>
    </location>
</feature>
<comment type="similarity">
    <text evidence="2">Belongs to the alpha-IPM synthase/homocitrate synthase family.</text>
</comment>
<dbReference type="GO" id="GO:0046912">
    <property type="term" value="F:acyltransferase activity, acyl groups converted into alkyl on transfer"/>
    <property type="evidence" value="ECO:0007669"/>
    <property type="project" value="InterPro"/>
</dbReference>
<dbReference type="GO" id="GO:0019752">
    <property type="term" value="P:carboxylic acid metabolic process"/>
    <property type="evidence" value="ECO:0007669"/>
    <property type="project" value="InterPro"/>
</dbReference>
<dbReference type="PROSITE" id="PS50991">
    <property type="entry name" value="PYR_CT"/>
    <property type="match status" value="1"/>
</dbReference>
<dbReference type="Gene3D" id="3.20.20.70">
    <property type="entry name" value="Aldolase class I"/>
    <property type="match status" value="1"/>
</dbReference>
<dbReference type="Gene3D" id="1.10.238.260">
    <property type="match status" value="1"/>
</dbReference>